<accession>A0AAV9NEV3</accession>
<name>A0AAV9NEV3_9EURO</name>
<keyword evidence="3" id="KW-0812">Transmembrane</keyword>
<evidence type="ECO:0000256" key="1">
    <source>
        <dbReference type="ARBA" id="ARBA00004606"/>
    </source>
</evidence>
<keyword evidence="5" id="KW-1133">Transmembrane helix</keyword>
<keyword evidence="4" id="KW-0735">Signal-anchor</keyword>
<protein>
    <recommendedName>
        <fullName evidence="9">Apple domain-containing protein</fullName>
    </recommendedName>
</protein>
<evidence type="ECO:0000256" key="6">
    <source>
        <dbReference type="ARBA" id="ARBA00023136"/>
    </source>
</evidence>
<sequence>MSLRFVSHHILFATVFTFCIVILFTSYRLHGHPTTQTTASSSSLAAPAKEVLQFDQYCNAIPPSKDILIVVKTGANEIHDKLSTQLLTSLRCYKDILIFSDLEQQIGPFDVHDALKNVSNAIKDQSLDFEFYRQLQDYKKNDQDITTLGRNSSTAAWDLDKYKFLPMLEETWKIQPHRKWYIFIEADTYLVRTNLLLWLERQDPSQLIYYGSPTSINDKTFGHGGSGVVLSGAALSRFAENDTGIAARYDDMLQSEKYGDYVLTKALGDKGIAFTGRWPMLQAEKPSTIPFGPGPDSEVRHWRQPIVTMHHVTPEEACALWKFEQQRKNPKEPLLIRELYQDMVGSKFYAEREDWYNLSDDMFYRAPGVHNDRQKSPEDMSALEREAHLSFEHCGRACEEQPRCFQYSYSNRECGFSYSYRLGRKRYPESGTTFMSGWNLVRIAQDQSEHSCPSPEWL</sequence>
<dbReference type="PANTHER" id="PTHR23033">
    <property type="entry name" value="BETA1,3-GALACTOSYLTRANSFERASE"/>
    <property type="match status" value="1"/>
</dbReference>
<comment type="subcellular location">
    <subcellularLocation>
        <location evidence="1">Membrane</location>
        <topology evidence="1">Single-pass type II membrane protein</topology>
    </subcellularLocation>
</comment>
<dbReference type="AlphaFoldDB" id="A0AAV9NEV3"/>
<proteinExistence type="inferred from homology"/>
<comment type="similarity">
    <text evidence="2">Belongs to the glycosyltransferase 31 family. Beta3-Gal-T subfamily.</text>
</comment>
<evidence type="ECO:0008006" key="9">
    <source>
        <dbReference type="Google" id="ProtNLM"/>
    </source>
</evidence>
<keyword evidence="8" id="KW-1185">Reference proteome</keyword>
<evidence type="ECO:0000313" key="8">
    <source>
        <dbReference type="Proteomes" id="UP001358417"/>
    </source>
</evidence>
<keyword evidence="6" id="KW-0472">Membrane</keyword>
<dbReference type="Proteomes" id="UP001358417">
    <property type="component" value="Unassembled WGS sequence"/>
</dbReference>
<reference evidence="7 8" key="1">
    <citation type="submission" date="2023-08" db="EMBL/GenBank/DDBJ databases">
        <title>Black Yeasts Isolated from many extreme environments.</title>
        <authorList>
            <person name="Coleine C."/>
            <person name="Stajich J.E."/>
            <person name="Selbmann L."/>
        </authorList>
    </citation>
    <scope>NUCLEOTIDE SEQUENCE [LARGE SCALE GENOMIC DNA]</scope>
    <source>
        <strain evidence="7 8">CCFEE 5792</strain>
    </source>
</reference>
<evidence type="ECO:0000313" key="7">
    <source>
        <dbReference type="EMBL" id="KAK5053090.1"/>
    </source>
</evidence>
<dbReference type="PANTHER" id="PTHR23033:SF47">
    <property type="entry name" value="APPLE DOMAIN-CONTAINING PROTEIN-RELATED"/>
    <property type="match status" value="1"/>
</dbReference>
<dbReference type="EMBL" id="JAVRRD010000012">
    <property type="protein sequence ID" value="KAK5053090.1"/>
    <property type="molecule type" value="Genomic_DNA"/>
</dbReference>
<evidence type="ECO:0000256" key="5">
    <source>
        <dbReference type="ARBA" id="ARBA00022989"/>
    </source>
</evidence>
<dbReference type="GO" id="GO:0016020">
    <property type="term" value="C:membrane"/>
    <property type="evidence" value="ECO:0007669"/>
    <property type="project" value="UniProtKB-SubCell"/>
</dbReference>
<gene>
    <name evidence="7" type="ORF">LTR84_002064</name>
</gene>
<evidence type="ECO:0000256" key="3">
    <source>
        <dbReference type="ARBA" id="ARBA00022692"/>
    </source>
</evidence>
<comment type="caution">
    <text evidence="7">The sequence shown here is derived from an EMBL/GenBank/DDBJ whole genome shotgun (WGS) entry which is preliminary data.</text>
</comment>
<dbReference type="RefSeq" id="XP_064706532.1">
    <property type="nucleotide sequence ID" value="XM_064845678.1"/>
</dbReference>
<organism evidence="7 8">
    <name type="scientific">Exophiala bonariae</name>
    <dbReference type="NCBI Taxonomy" id="1690606"/>
    <lineage>
        <taxon>Eukaryota</taxon>
        <taxon>Fungi</taxon>
        <taxon>Dikarya</taxon>
        <taxon>Ascomycota</taxon>
        <taxon>Pezizomycotina</taxon>
        <taxon>Eurotiomycetes</taxon>
        <taxon>Chaetothyriomycetidae</taxon>
        <taxon>Chaetothyriales</taxon>
        <taxon>Herpotrichiellaceae</taxon>
        <taxon>Exophiala</taxon>
    </lineage>
</organism>
<dbReference type="Gene3D" id="3.90.550.50">
    <property type="match status" value="1"/>
</dbReference>
<dbReference type="GeneID" id="89970276"/>
<dbReference type="InterPro" id="IPR026050">
    <property type="entry name" value="C1GALT1/C1GALT1_chp1"/>
</dbReference>
<evidence type="ECO:0000256" key="2">
    <source>
        <dbReference type="ARBA" id="ARBA00006462"/>
    </source>
</evidence>
<evidence type="ECO:0000256" key="4">
    <source>
        <dbReference type="ARBA" id="ARBA00022968"/>
    </source>
</evidence>